<reference evidence="2 3" key="1">
    <citation type="submission" date="2018-05" db="EMBL/GenBank/DDBJ databases">
        <title>Genomic diversity of pathogens causing Blackleg of Potato in Pakistan.</title>
        <authorList>
            <person name="Sarfraz S."/>
            <person name="Riaz K."/>
            <person name="Oulghazi S."/>
            <person name="Cigna J."/>
            <person name="Sahi S.T."/>
            <person name="Khan S.H."/>
            <person name="Hameed A."/>
            <person name="Faure D."/>
        </authorList>
    </citation>
    <scope>NUCLEOTIDE SEQUENCE [LARGE SCALE GENOMIC DNA]</scope>
    <source>
        <strain evidence="2 3">SS70</strain>
    </source>
</reference>
<protein>
    <submittedName>
        <fullName evidence="2">DUF4910 domain-containing protein</fullName>
    </submittedName>
</protein>
<dbReference type="Gene3D" id="3.40.630.10">
    <property type="entry name" value="Zn peptidases"/>
    <property type="match status" value="1"/>
</dbReference>
<gene>
    <name evidence="2" type="ORF">DF213_08650</name>
</gene>
<proteinExistence type="predicted"/>
<dbReference type="Pfam" id="PF04389">
    <property type="entry name" value="Peptidase_M28"/>
    <property type="match status" value="1"/>
</dbReference>
<dbReference type="SUPFAM" id="SSF53187">
    <property type="entry name" value="Zn-dependent exopeptidases"/>
    <property type="match status" value="1"/>
</dbReference>
<name>A0AAX1C7X4_9GAMM</name>
<sequence>MLKKILSSLFELCDVALAIEVISHLSRYDRYQASQGIMSCADYIACKAKSVGINSVQVEQFQVGNNVSWWDFPSPLAWAPVMATLVIRESHQNIPLLSLNHQEHSFLLATYSKETALRGLQENIIFSENLDEDTCLSGYVVVIAAESYNTRDWISYLTKNNACGFITNYFSYCDEAGEEQYRGRIELPASSKLFAFSITEGELQKLSCGNSRNLVAEVDIEIEKNATMPVVHGVIPGVNRGKEIWLISHLCHPGPGVNDNASGAGCLISVGKMLGRLLRAQQHPLANYTIRFVWGPEFVGVTALLHKFSTENPEFRLPLAVLNLDMVGEDQSLCQTPFVVERSPDIPPSLLTVLTEEIIREVFLTASMPEERWEVACFNGFSDHALFVSSISLPGNSAVIQFCHPRDIFNHTAGDTLDRLSEASLARTIVASGALLNILTNNAIKEKIDFISLTENWCVHERQRVMEISKGDFFSPDWINGFMAYTENKIEQYLVMARSNQQLFPDIHATSPRFSRWKGPLNLRSFIKTLPEPMQEIIRQHVTRKKLFLAYVFLLLVNAGQYPTASEALRMLSYFFEAPFSQSEQQTLTDIYAHICTIPEVAHHV</sequence>
<feature type="domain" description="Peptidase M28" evidence="1">
    <location>
        <begin position="231"/>
        <end position="428"/>
    </location>
</feature>
<evidence type="ECO:0000313" key="2">
    <source>
        <dbReference type="EMBL" id="PWD74152.1"/>
    </source>
</evidence>
<dbReference type="AlphaFoldDB" id="A0AAX1C7X4"/>
<dbReference type="EMBL" id="QESZ01000011">
    <property type="protein sequence ID" value="PWD74152.1"/>
    <property type="molecule type" value="Genomic_DNA"/>
</dbReference>
<evidence type="ECO:0000259" key="1">
    <source>
        <dbReference type="Pfam" id="PF04389"/>
    </source>
</evidence>
<dbReference type="RefSeq" id="WP_071605003.1">
    <property type="nucleotide sequence ID" value="NZ_JALDNR010000012.1"/>
</dbReference>
<organism evidence="2 3">
    <name type="scientific">Dickeya dianthicola</name>
    <dbReference type="NCBI Taxonomy" id="204039"/>
    <lineage>
        <taxon>Bacteria</taxon>
        <taxon>Pseudomonadati</taxon>
        <taxon>Pseudomonadota</taxon>
        <taxon>Gammaproteobacteria</taxon>
        <taxon>Enterobacterales</taxon>
        <taxon>Pectobacteriaceae</taxon>
        <taxon>Dickeya</taxon>
    </lineage>
</organism>
<dbReference type="InterPro" id="IPR007484">
    <property type="entry name" value="Peptidase_M28"/>
</dbReference>
<evidence type="ECO:0000313" key="3">
    <source>
        <dbReference type="Proteomes" id="UP000245055"/>
    </source>
</evidence>
<accession>A0AAX1C7X4</accession>
<comment type="caution">
    <text evidence="2">The sequence shown here is derived from an EMBL/GenBank/DDBJ whole genome shotgun (WGS) entry which is preliminary data.</text>
</comment>
<dbReference type="Proteomes" id="UP000245055">
    <property type="component" value="Unassembled WGS sequence"/>
</dbReference>